<sequence>MKRIFSCYMYLYFLYVLRIGTQTWYGDDYPDEYLPYTPYDDAARNQGYAMQQDANNRARVLGYPSAATASDMAGAANAADASRLAGAVNAGRLAGAAGAAGLAGAAGAAGLTGVANAAHAAGVANALGAAGAPYAAGAANAAALGLHNRSIYPMGGAYRHLGTRDGYGYDGGAPDYYESFNGQYFEPYNYGHRANRFGSGAHARNFADFEVGVLSGESTQESEELGQMYEDVTGQHNTGLNIGLRGGFGGLAGVAGAAGLEGGLGHGRGSHTIWTHPIGPNALASIVEINELGGPAGHSAFRQERVNNLAHDIANGRVGGMLGEAALRGNGGLTGAAGLGKIIGNEPGFGSNLGAFAGIATASGLNGGITMSPEDLGYEGKESLGATSRVAAAGKLGQSLGIKAGINAGIGDSLSLETLAGLGQGMAVAHVLDDHTNAIKIEGIEGPAAKVAGYAGIPGSGGYGSYASLLGMGPSGSASWAASHALGARGGDVVAENAAFNDVKLIKRLNEDIQRKKEDVIEDTLKKKMLETDLEEELKK</sequence>
<dbReference type="OMA" id="HPHLNDY"/>
<keyword evidence="2" id="KW-1185">Reference proteome</keyword>
<organism evidence="1 2">
    <name type="scientific">Vavraia culicis (isolate floridensis)</name>
    <name type="common">Microsporidian parasite</name>
    <dbReference type="NCBI Taxonomy" id="948595"/>
    <lineage>
        <taxon>Eukaryota</taxon>
        <taxon>Fungi</taxon>
        <taxon>Fungi incertae sedis</taxon>
        <taxon>Microsporidia</taxon>
        <taxon>Pleistophoridae</taxon>
        <taxon>Vavraia</taxon>
    </lineage>
</organism>
<protein>
    <submittedName>
        <fullName evidence="1">Uncharacterized protein</fullName>
    </submittedName>
</protein>
<dbReference type="RefSeq" id="XP_008073885.1">
    <property type="nucleotide sequence ID" value="XM_008075694.1"/>
</dbReference>
<evidence type="ECO:0000313" key="2">
    <source>
        <dbReference type="Proteomes" id="UP000011081"/>
    </source>
</evidence>
<dbReference type="InParanoid" id="L2GVK2"/>
<accession>L2GVK2</accession>
<gene>
    <name evidence="1" type="ORF">VCUG_00865</name>
</gene>
<name>L2GVK2_VAVCU</name>
<dbReference type="HOGENOM" id="CLU_504520_0_0_1"/>
<dbReference type="EMBL" id="GL877414">
    <property type="protein sequence ID" value="ELA47664.1"/>
    <property type="molecule type" value="Genomic_DNA"/>
</dbReference>
<dbReference type="Proteomes" id="UP000011081">
    <property type="component" value="Unassembled WGS sequence"/>
</dbReference>
<dbReference type="OrthoDB" id="10394991at2759"/>
<reference evidence="2" key="1">
    <citation type="submission" date="2011-03" db="EMBL/GenBank/DDBJ databases">
        <title>The genome sequence of Vavraia culicis strain floridensis.</title>
        <authorList>
            <consortium name="The Broad Institute Genome Sequencing Platform"/>
            <person name="Cuomo C."/>
            <person name="Becnel J."/>
            <person name="Sanscrainte N."/>
            <person name="Young S.K."/>
            <person name="Zeng Q."/>
            <person name="Gargeya S."/>
            <person name="Fitzgerald M."/>
            <person name="Haas B."/>
            <person name="Abouelleil A."/>
            <person name="Alvarado L."/>
            <person name="Arachchi H.M."/>
            <person name="Berlin A."/>
            <person name="Chapman S.B."/>
            <person name="Gearin G."/>
            <person name="Goldberg J."/>
            <person name="Griggs A."/>
            <person name="Gujja S."/>
            <person name="Hansen M."/>
            <person name="Heiman D."/>
            <person name="Howarth C."/>
            <person name="Larimer J."/>
            <person name="Lui A."/>
            <person name="MacDonald P.J.P."/>
            <person name="McCowen C."/>
            <person name="Montmayeur A."/>
            <person name="Murphy C."/>
            <person name="Neiman D."/>
            <person name="Pearson M."/>
            <person name="Priest M."/>
            <person name="Roberts A."/>
            <person name="Saif S."/>
            <person name="Shea T."/>
            <person name="Sisk P."/>
            <person name="Stolte C."/>
            <person name="Sykes S."/>
            <person name="Wortman J."/>
            <person name="Nusbaum C."/>
            <person name="Birren B."/>
        </authorList>
    </citation>
    <scope>NUCLEOTIDE SEQUENCE [LARGE SCALE GENOMIC DNA]</scope>
    <source>
        <strain evidence="2">floridensis</strain>
    </source>
</reference>
<dbReference type="VEuPathDB" id="MicrosporidiaDB:VCUG_00865"/>
<dbReference type="GeneID" id="19878748"/>
<dbReference type="AlphaFoldDB" id="L2GVK2"/>
<proteinExistence type="predicted"/>
<evidence type="ECO:0000313" key="1">
    <source>
        <dbReference type="EMBL" id="ELA47664.1"/>
    </source>
</evidence>